<keyword evidence="1" id="KW-0732">Signal</keyword>
<gene>
    <name evidence="2" type="ORF">HJ583_016185</name>
</gene>
<dbReference type="RefSeq" id="WP_170022885.1">
    <property type="nucleotide sequence ID" value="NZ_JABCSC020000004.1"/>
</dbReference>
<dbReference type="EMBL" id="JABCSC020000004">
    <property type="protein sequence ID" value="NSL56574.1"/>
    <property type="molecule type" value="Genomic_DNA"/>
</dbReference>
<comment type="caution">
    <text evidence="2">The sequence shown here is derived from an EMBL/GenBank/DDBJ whole genome shotgun (WGS) entry which is preliminary data.</text>
</comment>
<name>A0ABX2IPF3_9RHOO</name>
<dbReference type="Proteomes" id="UP000778523">
    <property type="component" value="Unassembled WGS sequence"/>
</dbReference>
<proteinExistence type="predicted"/>
<evidence type="ECO:0000313" key="2">
    <source>
        <dbReference type="EMBL" id="NSL56574.1"/>
    </source>
</evidence>
<dbReference type="SUPFAM" id="SSF53850">
    <property type="entry name" value="Periplasmic binding protein-like II"/>
    <property type="match status" value="1"/>
</dbReference>
<sequence>MLRCRPCCLLLLLLSPFLHAAEPAAEVTWYYPDFPPTYIVTGPHKGEGLADKREAFILRSLGEFRHSRVMANTARVMQDMRQREICQSAMLKTPERETFMVFSEPVAELLPTGLIVSAERKAEIAPHLNPRGEVRLPELLKAGKLKVLMAAERSYGEHVDAALKLGRSKRSVEAFYAPDLFVSGLLKIVRQKKADAVVGYPIELIWAQQQFELPPDALLFLPIEGETQLLQSRVGCSRGPTGEAVVARVNELLRNGQLAEVAERAYLEWVPEANHAYYRQLRQASKRESAPTR</sequence>
<accession>A0ABX2IPF3</accession>
<feature type="signal peptide" evidence="1">
    <location>
        <begin position="1"/>
        <end position="20"/>
    </location>
</feature>
<keyword evidence="3" id="KW-1185">Reference proteome</keyword>
<reference evidence="2 3" key="1">
    <citation type="submission" date="2020-06" db="EMBL/GenBank/DDBJ databases">
        <title>Draft genome of Uliginosibacterium sp. IMCC34675.</title>
        <authorList>
            <person name="Song J."/>
        </authorList>
    </citation>
    <scope>NUCLEOTIDE SEQUENCE [LARGE SCALE GENOMIC DNA]</scope>
    <source>
        <strain evidence="2 3">IMCC34675</strain>
    </source>
</reference>
<organism evidence="2 3">
    <name type="scientific">Uliginosibacterium aquaticum</name>
    <dbReference type="NCBI Taxonomy" id="2731212"/>
    <lineage>
        <taxon>Bacteria</taxon>
        <taxon>Pseudomonadati</taxon>
        <taxon>Pseudomonadota</taxon>
        <taxon>Betaproteobacteria</taxon>
        <taxon>Rhodocyclales</taxon>
        <taxon>Zoogloeaceae</taxon>
        <taxon>Uliginosibacterium</taxon>
    </lineage>
</organism>
<feature type="chain" id="PRO_5045500686" evidence="1">
    <location>
        <begin position="21"/>
        <end position="293"/>
    </location>
</feature>
<evidence type="ECO:0000313" key="3">
    <source>
        <dbReference type="Proteomes" id="UP000778523"/>
    </source>
</evidence>
<dbReference type="NCBIfam" id="TIGR02285">
    <property type="entry name" value="TIGR02285 family protein"/>
    <property type="match status" value="1"/>
</dbReference>
<evidence type="ECO:0000256" key="1">
    <source>
        <dbReference type="SAM" id="SignalP"/>
    </source>
</evidence>
<protein>
    <submittedName>
        <fullName evidence="2">TIGR02285 family protein</fullName>
    </submittedName>
</protein>
<dbReference type="InterPro" id="IPR011972">
    <property type="entry name" value="CHP02285"/>
</dbReference>